<dbReference type="GO" id="GO:0004518">
    <property type="term" value="F:nuclease activity"/>
    <property type="evidence" value="ECO:0007669"/>
    <property type="project" value="UniProtKB-KW"/>
</dbReference>
<gene>
    <name evidence="9" type="ORF">RN001_005700</name>
</gene>
<evidence type="ECO:0000256" key="1">
    <source>
        <dbReference type="ARBA" id="ARBA00001968"/>
    </source>
</evidence>
<dbReference type="GO" id="GO:0005634">
    <property type="term" value="C:nucleus"/>
    <property type="evidence" value="ECO:0007669"/>
    <property type="project" value="UniProtKB-SubCell"/>
</dbReference>
<evidence type="ECO:0000313" key="10">
    <source>
        <dbReference type="Proteomes" id="UP001353858"/>
    </source>
</evidence>
<evidence type="ECO:0000256" key="3">
    <source>
        <dbReference type="ARBA" id="ARBA00006958"/>
    </source>
</evidence>
<reference evidence="10" key="1">
    <citation type="submission" date="2023-01" db="EMBL/GenBank/DDBJ databases">
        <title>Key to firefly adult light organ development and bioluminescence: homeobox transcription factors regulate luciferase expression and transportation to peroxisome.</title>
        <authorList>
            <person name="Fu X."/>
        </authorList>
    </citation>
    <scope>NUCLEOTIDE SEQUENCE [LARGE SCALE GENOMIC DNA]</scope>
</reference>
<keyword evidence="4" id="KW-0540">Nuclease</keyword>
<evidence type="ECO:0000259" key="8">
    <source>
        <dbReference type="Pfam" id="PF13359"/>
    </source>
</evidence>
<comment type="cofactor">
    <cofactor evidence="1">
        <name>a divalent metal cation</name>
        <dbReference type="ChEBI" id="CHEBI:60240"/>
    </cofactor>
</comment>
<keyword evidence="6" id="KW-0378">Hydrolase</keyword>
<keyword evidence="7" id="KW-0539">Nucleus</keyword>
<dbReference type="PANTHER" id="PTHR22930:SF289">
    <property type="entry name" value="DDE TNP4 DOMAIN-CONTAINING PROTEIN-RELATED"/>
    <property type="match status" value="1"/>
</dbReference>
<evidence type="ECO:0000256" key="4">
    <source>
        <dbReference type="ARBA" id="ARBA00022722"/>
    </source>
</evidence>
<evidence type="ECO:0000256" key="5">
    <source>
        <dbReference type="ARBA" id="ARBA00022723"/>
    </source>
</evidence>
<dbReference type="Proteomes" id="UP001353858">
    <property type="component" value="Unassembled WGS sequence"/>
</dbReference>
<evidence type="ECO:0000313" key="9">
    <source>
        <dbReference type="EMBL" id="KAK4882381.1"/>
    </source>
</evidence>
<comment type="subcellular location">
    <subcellularLocation>
        <location evidence="2">Nucleus</location>
    </subcellularLocation>
</comment>
<name>A0AAN7PK88_9COLE</name>
<evidence type="ECO:0000256" key="2">
    <source>
        <dbReference type="ARBA" id="ARBA00004123"/>
    </source>
</evidence>
<comment type="similarity">
    <text evidence="3">Belongs to the HARBI1 family.</text>
</comment>
<protein>
    <recommendedName>
        <fullName evidence="8">DDE Tnp4 domain-containing protein</fullName>
    </recommendedName>
</protein>
<proteinExistence type="inferred from homology"/>
<dbReference type="InterPro" id="IPR045249">
    <property type="entry name" value="HARBI1-like"/>
</dbReference>
<dbReference type="Pfam" id="PF13359">
    <property type="entry name" value="DDE_Tnp_4"/>
    <property type="match status" value="1"/>
</dbReference>
<keyword evidence="5" id="KW-0479">Metal-binding</keyword>
<dbReference type="GO" id="GO:0046872">
    <property type="term" value="F:metal ion binding"/>
    <property type="evidence" value="ECO:0007669"/>
    <property type="project" value="UniProtKB-KW"/>
</dbReference>
<feature type="domain" description="DDE Tnp4" evidence="8">
    <location>
        <begin position="154"/>
        <end position="304"/>
    </location>
</feature>
<keyword evidence="10" id="KW-1185">Reference proteome</keyword>
<evidence type="ECO:0000256" key="7">
    <source>
        <dbReference type="ARBA" id="ARBA00023242"/>
    </source>
</evidence>
<accession>A0AAN7PK88</accession>
<dbReference type="GO" id="GO:0016787">
    <property type="term" value="F:hydrolase activity"/>
    <property type="evidence" value="ECO:0007669"/>
    <property type="project" value="UniProtKB-KW"/>
</dbReference>
<dbReference type="AlphaFoldDB" id="A0AAN7PK88"/>
<dbReference type="EMBL" id="JARPUR010000002">
    <property type="protein sequence ID" value="KAK4882381.1"/>
    <property type="molecule type" value="Genomic_DNA"/>
</dbReference>
<dbReference type="PANTHER" id="PTHR22930">
    <property type="match status" value="1"/>
</dbReference>
<dbReference type="InterPro" id="IPR027806">
    <property type="entry name" value="HARBI1_dom"/>
</dbReference>
<comment type="caution">
    <text evidence="9">The sequence shown here is derived from an EMBL/GenBank/DDBJ whole genome shotgun (WGS) entry which is preliminary data.</text>
</comment>
<organism evidence="9 10">
    <name type="scientific">Aquatica leii</name>
    <dbReference type="NCBI Taxonomy" id="1421715"/>
    <lineage>
        <taxon>Eukaryota</taxon>
        <taxon>Metazoa</taxon>
        <taxon>Ecdysozoa</taxon>
        <taxon>Arthropoda</taxon>
        <taxon>Hexapoda</taxon>
        <taxon>Insecta</taxon>
        <taxon>Pterygota</taxon>
        <taxon>Neoptera</taxon>
        <taxon>Endopterygota</taxon>
        <taxon>Coleoptera</taxon>
        <taxon>Polyphaga</taxon>
        <taxon>Elateriformia</taxon>
        <taxon>Elateroidea</taxon>
        <taxon>Lampyridae</taxon>
        <taxon>Luciolinae</taxon>
        <taxon>Aquatica</taxon>
    </lineage>
</organism>
<sequence>MEIEDEIFIDDDGEILDIINYGFPRKIYDRSNYFQDMDNLTFFQRFRLTKPTVLTVLDQIEHRLEFPTNLNNSITPINQLLSALRFYACGGHQNDIADIMGMHQSTLSRVVRRVSAAIAELLPQHIKFPIAEERIRQQSNFFQIARFPKVLGCVDGTHIKIVSPGGEDSEIFRNRKSYFSINTQVICNSELKILDLVARWPGSVHDATIYMNSRIRARSESGEFHNAVLLGDSGYPLRTYFLTPLANPVTRGERLYNESHIRTRNTIERTFGVWKRRFPCLAYGLRCQLQTSLLVIVAPGILHNITIDMKEDLPPAPHNIETSEKLLANARAF</sequence>
<evidence type="ECO:0000256" key="6">
    <source>
        <dbReference type="ARBA" id="ARBA00022801"/>
    </source>
</evidence>